<evidence type="ECO:0008006" key="3">
    <source>
        <dbReference type="Google" id="ProtNLM"/>
    </source>
</evidence>
<reference evidence="1 2" key="1">
    <citation type="submission" date="2024-04" db="EMBL/GenBank/DDBJ databases">
        <title>Tritrichomonas musculus Genome.</title>
        <authorList>
            <person name="Alves-Ferreira E."/>
            <person name="Grigg M."/>
            <person name="Lorenzi H."/>
            <person name="Galac M."/>
        </authorList>
    </citation>
    <scope>NUCLEOTIDE SEQUENCE [LARGE SCALE GENOMIC DNA]</scope>
    <source>
        <strain evidence="1 2">EAF2021</strain>
    </source>
</reference>
<name>A0ABR2HBC8_9EUKA</name>
<accession>A0ABR2HBC8</accession>
<proteinExistence type="predicted"/>
<dbReference type="PANTHER" id="PTHR47371:SF3">
    <property type="entry name" value="PHOSPHOGLYCEROL TRANSFERASE I"/>
    <property type="match status" value="1"/>
</dbReference>
<evidence type="ECO:0000313" key="2">
    <source>
        <dbReference type="Proteomes" id="UP001470230"/>
    </source>
</evidence>
<dbReference type="EMBL" id="JAPFFF010000036">
    <property type="protein sequence ID" value="KAK8843108.1"/>
    <property type="molecule type" value="Genomic_DNA"/>
</dbReference>
<keyword evidence="2" id="KW-1185">Reference proteome</keyword>
<dbReference type="InterPro" id="IPR017850">
    <property type="entry name" value="Alkaline_phosphatase_core_sf"/>
</dbReference>
<protein>
    <recommendedName>
        <fullName evidence="3">Initiator binding domain-containing protein</fullName>
    </recommendedName>
</protein>
<evidence type="ECO:0000313" key="1">
    <source>
        <dbReference type="EMBL" id="KAK8843108.1"/>
    </source>
</evidence>
<dbReference type="PANTHER" id="PTHR47371">
    <property type="entry name" value="LIPOTEICHOIC ACID SYNTHASE"/>
    <property type="match status" value="1"/>
</dbReference>
<sequence>MAVTQTGIPQIYPDPKFKTLSHETDYEYIIGIKGIPDILSTYNYTLNYLIAGRGDVMGFENWILQHHYSRVYVGKNDLYLCNHIAEKYLIEIDKKNRDSQFNKKYLTLVVNEDTHSPYRRPRWCKLAFQGMKEYKKCFHCIDYAVGNKFLELKMYEHTLLVVFSDHKPFNTNFKQLFILFPGMEKVDPIYRVKGEITYYDFAPTILDLIGIKAYQPECPFAKTSDVNDPAITSDVNDPTIDDKLKKATTEEEKAKYKDKPKFSQDPRSLPTELDIMTDGFYDYERKTYIEKMSSRHNYDKKSPYYIDISLVFPHRTVEDFGKIDRKYDFEDVFNISAEEGANYYNKYQYEWLREVNFYNVWDRHSCKIYSSFGNQSNRGYVGNTTIYFNPIKYFKLNSTDQRFWIEFYSGRHKDIPVKIPRSESFSIEMIFFPYRKMLY</sequence>
<organism evidence="1 2">
    <name type="scientific">Tritrichomonas musculus</name>
    <dbReference type="NCBI Taxonomy" id="1915356"/>
    <lineage>
        <taxon>Eukaryota</taxon>
        <taxon>Metamonada</taxon>
        <taxon>Parabasalia</taxon>
        <taxon>Tritrichomonadida</taxon>
        <taxon>Tritrichomonadidae</taxon>
        <taxon>Tritrichomonas</taxon>
    </lineage>
</organism>
<dbReference type="Proteomes" id="UP001470230">
    <property type="component" value="Unassembled WGS sequence"/>
</dbReference>
<comment type="caution">
    <text evidence="1">The sequence shown here is derived from an EMBL/GenBank/DDBJ whole genome shotgun (WGS) entry which is preliminary data.</text>
</comment>
<dbReference type="Gene3D" id="3.40.720.10">
    <property type="entry name" value="Alkaline Phosphatase, subunit A"/>
    <property type="match status" value="1"/>
</dbReference>
<dbReference type="SUPFAM" id="SSF53649">
    <property type="entry name" value="Alkaline phosphatase-like"/>
    <property type="match status" value="1"/>
</dbReference>
<dbReference type="InterPro" id="IPR050448">
    <property type="entry name" value="OpgB/LTA_synthase_biosynth"/>
</dbReference>
<gene>
    <name evidence="1" type="ORF">M9Y10_025299</name>
</gene>